<evidence type="ECO:0000313" key="6">
    <source>
        <dbReference type="EMBL" id="PLX15215.1"/>
    </source>
</evidence>
<sequence>MKKNKPLAYVGIGSSAGGLEVLKCFFENTPVKTGMAFIVIQHLAPNYKSLMDELLSKHTDMKINIAKEDMELLPDNIYLIPPNKNMTIKKGKLFPTNQDSSHKIPLPIDIFLKSLAEDQEEKSIAVILSGTGSDGSFGIRSIKESGGFVFIQDPETAKFDGMPKNSIKTGYYDYCMKVEDIPNKLLEITEHPLTSKELKTQSFIKQDSLEKILNNIKKYTGIDFRKYKENT</sequence>
<evidence type="ECO:0000313" key="7">
    <source>
        <dbReference type="Proteomes" id="UP000234857"/>
    </source>
</evidence>
<reference evidence="6 7" key="1">
    <citation type="submission" date="2017-11" db="EMBL/GenBank/DDBJ databases">
        <title>Genome-resolved metagenomics identifies genetic mobility, metabolic interactions, and unexpected diversity in perchlorate-reducing communities.</title>
        <authorList>
            <person name="Barnum T.P."/>
            <person name="Figueroa I.A."/>
            <person name="Carlstrom C.I."/>
            <person name="Lucas L.N."/>
            <person name="Engelbrektson A.L."/>
            <person name="Coates J.D."/>
        </authorList>
    </citation>
    <scope>NUCLEOTIDE SEQUENCE [LARGE SCALE GENOMIC DNA]</scope>
    <source>
        <strain evidence="6">BM706</strain>
    </source>
</reference>
<gene>
    <name evidence="6" type="ORF">C0601_13570</name>
</gene>
<feature type="active site" evidence="4">
    <location>
        <position position="15"/>
    </location>
</feature>
<feature type="active site" evidence="4">
    <location>
        <position position="42"/>
    </location>
</feature>
<accession>A0A2N5Z974</accession>
<dbReference type="GO" id="GO:0008984">
    <property type="term" value="F:protein-glutamate methylesterase activity"/>
    <property type="evidence" value="ECO:0007669"/>
    <property type="project" value="UniProtKB-EC"/>
</dbReference>
<feature type="domain" description="CheB-type methylesterase" evidence="5">
    <location>
        <begin position="6"/>
        <end position="187"/>
    </location>
</feature>
<dbReference type="InterPro" id="IPR035909">
    <property type="entry name" value="CheB_C"/>
</dbReference>
<name>A0A2N5Z974_MUIH1</name>
<dbReference type="PANTHER" id="PTHR42872">
    <property type="entry name" value="PROTEIN-GLUTAMATE METHYLESTERASE/PROTEIN-GLUTAMINE GLUTAMINASE"/>
    <property type="match status" value="1"/>
</dbReference>
<dbReference type="PROSITE" id="PS50122">
    <property type="entry name" value="CHEB"/>
    <property type="match status" value="1"/>
</dbReference>
<evidence type="ECO:0000256" key="3">
    <source>
        <dbReference type="ARBA" id="ARBA00048267"/>
    </source>
</evidence>
<comment type="catalytic activity">
    <reaction evidence="3">
        <text>[protein]-L-glutamate 5-O-methyl ester + H2O = L-glutamyl-[protein] + methanol + H(+)</text>
        <dbReference type="Rhea" id="RHEA:23236"/>
        <dbReference type="Rhea" id="RHEA-COMP:10208"/>
        <dbReference type="Rhea" id="RHEA-COMP:10311"/>
        <dbReference type="ChEBI" id="CHEBI:15377"/>
        <dbReference type="ChEBI" id="CHEBI:15378"/>
        <dbReference type="ChEBI" id="CHEBI:17790"/>
        <dbReference type="ChEBI" id="CHEBI:29973"/>
        <dbReference type="ChEBI" id="CHEBI:82795"/>
        <dbReference type="EC" id="3.1.1.61"/>
    </reaction>
</comment>
<keyword evidence="4" id="KW-0145">Chemotaxis</keyword>
<evidence type="ECO:0000259" key="5">
    <source>
        <dbReference type="PROSITE" id="PS50122"/>
    </source>
</evidence>
<evidence type="ECO:0000256" key="4">
    <source>
        <dbReference type="PROSITE-ProRule" id="PRU00050"/>
    </source>
</evidence>
<feature type="active site" evidence="4">
    <location>
        <position position="134"/>
    </location>
</feature>
<dbReference type="InterPro" id="IPR000673">
    <property type="entry name" value="Sig_transdc_resp-reg_Me-estase"/>
</dbReference>
<dbReference type="GO" id="GO:0006935">
    <property type="term" value="P:chemotaxis"/>
    <property type="evidence" value="ECO:0007669"/>
    <property type="project" value="UniProtKB-UniRule"/>
</dbReference>
<dbReference type="Pfam" id="PF01339">
    <property type="entry name" value="CheB_methylest"/>
    <property type="match status" value="1"/>
</dbReference>
<dbReference type="EMBL" id="PKTG01000145">
    <property type="protein sequence ID" value="PLX15215.1"/>
    <property type="molecule type" value="Genomic_DNA"/>
</dbReference>
<feature type="non-terminal residue" evidence="6">
    <location>
        <position position="231"/>
    </location>
</feature>
<dbReference type="GO" id="GO:0005737">
    <property type="term" value="C:cytoplasm"/>
    <property type="evidence" value="ECO:0007669"/>
    <property type="project" value="InterPro"/>
</dbReference>
<proteinExistence type="predicted"/>
<comment type="caution">
    <text evidence="6">The sequence shown here is derived from an EMBL/GenBank/DDBJ whole genome shotgun (WGS) entry which is preliminary data.</text>
</comment>
<evidence type="ECO:0000256" key="2">
    <source>
        <dbReference type="ARBA" id="ARBA00039140"/>
    </source>
</evidence>
<dbReference type="CDD" id="cd16434">
    <property type="entry name" value="CheB-CheR_fusion"/>
    <property type="match status" value="1"/>
</dbReference>
<dbReference type="GO" id="GO:0000156">
    <property type="term" value="F:phosphorelay response regulator activity"/>
    <property type="evidence" value="ECO:0007669"/>
    <property type="project" value="InterPro"/>
</dbReference>
<dbReference type="Gene3D" id="3.40.50.180">
    <property type="entry name" value="Methylesterase CheB, C-terminal domain"/>
    <property type="match status" value="1"/>
</dbReference>
<dbReference type="PANTHER" id="PTHR42872:SF3">
    <property type="entry name" value="PROTEIN-GLUTAMATE METHYLESTERASE_PROTEIN-GLUTAMINE GLUTAMINASE 1"/>
    <property type="match status" value="1"/>
</dbReference>
<dbReference type="SUPFAM" id="SSF52738">
    <property type="entry name" value="Methylesterase CheB, C-terminal domain"/>
    <property type="match status" value="1"/>
</dbReference>
<dbReference type="EC" id="3.1.1.61" evidence="2"/>
<dbReference type="Proteomes" id="UP000234857">
    <property type="component" value="Unassembled WGS sequence"/>
</dbReference>
<evidence type="ECO:0000256" key="1">
    <source>
        <dbReference type="ARBA" id="ARBA00022801"/>
    </source>
</evidence>
<protein>
    <recommendedName>
        <fullName evidence="2">protein-glutamate methylesterase</fullName>
        <ecNumber evidence="2">3.1.1.61</ecNumber>
    </recommendedName>
</protein>
<organism evidence="6 7">
    <name type="scientific">Muiribacterium halophilum</name>
    <dbReference type="NCBI Taxonomy" id="2053465"/>
    <lineage>
        <taxon>Bacteria</taxon>
        <taxon>Candidatus Muiribacteriota</taxon>
        <taxon>Candidatus Muiribacteriia</taxon>
        <taxon>Candidatus Muiribacteriales</taxon>
        <taxon>Candidatus Muiribacteriaceae</taxon>
        <taxon>Candidatus Muiribacterium</taxon>
    </lineage>
</organism>
<dbReference type="AlphaFoldDB" id="A0A2N5Z974"/>
<keyword evidence="1 4" id="KW-0378">Hydrolase</keyword>